<sequence>MKTAVVLTILAVAAANENKIKPAVLESFQQSSTVNVFLNLRLLSEVHKPSSLRKNTKCSAWFIEFFSCKDLTKDELFSIAAMPEVDEIDPIPDDFAFDPPDDTFKPVVFDDLPAEDQDKIEAAVLESLKQSSTVTVSVAVGDDFPKLLVPTPDKCQGMPPIGGVYLCKGLTLQEIASIATLREVNEIRATRDNSVPDIPNVTPKPTTTAATPTNSACNEQRDSSDDRD</sequence>
<evidence type="ECO:0000313" key="4">
    <source>
        <dbReference type="Proteomes" id="UP000266239"/>
    </source>
</evidence>
<protein>
    <submittedName>
        <fullName evidence="3">Uncharacterized protein</fullName>
    </submittedName>
</protein>
<name>A0A397C1F2_APHAT</name>
<feature type="compositionally biased region" description="Basic and acidic residues" evidence="1">
    <location>
        <begin position="219"/>
        <end position="228"/>
    </location>
</feature>
<feature type="compositionally biased region" description="Low complexity" evidence="1">
    <location>
        <begin position="203"/>
        <end position="213"/>
    </location>
</feature>
<feature type="region of interest" description="Disordered" evidence="1">
    <location>
        <begin position="192"/>
        <end position="228"/>
    </location>
</feature>
<proteinExistence type="predicted"/>
<comment type="caution">
    <text evidence="3">The sequence shown here is derived from an EMBL/GenBank/DDBJ whole genome shotgun (WGS) entry which is preliminary data.</text>
</comment>
<organism evidence="3 4">
    <name type="scientific">Aphanomyces astaci</name>
    <name type="common">Crayfish plague agent</name>
    <dbReference type="NCBI Taxonomy" id="112090"/>
    <lineage>
        <taxon>Eukaryota</taxon>
        <taxon>Sar</taxon>
        <taxon>Stramenopiles</taxon>
        <taxon>Oomycota</taxon>
        <taxon>Saprolegniomycetes</taxon>
        <taxon>Saprolegniales</taxon>
        <taxon>Verrucalvaceae</taxon>
        <taxon>Aphanomyces</taxon>
    </lineage>
</organism>
<accession>A0A397C1F2</accession>
<gene>
    <name evidence="3" type="ORF">DYB25_010518</name>
</gene>
<dbReference type="AlphaFoldDB" id="A0A397C1F2"/>
<evidence type="ECO:0000313" key="3">
    <source>
        <dbReference type="EMBL" id="RHY27130.1"/>
    </source>
</evidence>
<dbReference type="Proteomes" id="UP000266239">
    <property type="component" value="Unassembled WGS sequence"/>
</dbReference>
<dbReference type="EMBL" id="QUTA01002434">
    <property type="protein sequence ID" value="RHY27130.1"/>
    <property type="molecule type" value="Genomic_DNA"/>
</dbReference>
<feature type="chain" id="PRO_5017209949" evidence="2">
    <location>
        <begin position="16"/>
        <end position="228"/>
    </location>
</feature>
<evidence type="ECO:0000256" key="1">
    <source>
        <dbReference type="SAM" id="MobiDB-lite"/>
    </source>
</evidence>
<evidence type="ECO:0000256" key="2">
    <source>
        <dbReference type="SAM" id="SignalP"/>
    </source>
</evidence>
<keyword evidence="2" id="KW-0732">Signal</keyword>
<feature type="signal peptide" evidence="2">
    <location>
        <begin position="1"/>
        <end position="15"/>
    </location>
</feature>
<reference evidence="3 4" key="1">
    <citation type="submission" date="2018-08" db="EMBL/GenBank/DDBJ databases">
        <title>Aphanomyces genome sequencing and annotation.</title>
        <authorList>
            <person name="Minardi D."/>
            <person name="Oidtmann B."/>
            <person name="Van Der Giezen M."/>
            <person name="Studholme D.J."/>
        </authorList>
    </citation>
    <scope>NUCLEOTIDE SEQUENCE [LARGE SCALE GENOMIC DNA]</scope>
    <source>
        <strain evidence="3 4">Yx</strain>
    </source>
</reference>